<dbReference type="InterPro" id="IPR002938">
    <property type="entry name" value="FAD-bd"/>
</dbReference>
<keyword evidence="5" id="KW-0503">Monooxygenase</keyword>
<evidence type="ECO:0000313" key="8">
    <source>
        <dbReference type="Proteomes" id="UP001408356"/>
    </source>
</evidence>
<comment type="pathway">
    <text evidence="1">Secondary metabolite biosynthesis.</text>
</comment>
<dbReference type="PANTHER" id="PTHR46972:SF1">
    <property type="entry name" value="FAD DEPENDENT OXIDOREDUCTASE DOMAIN-CONTAINING PROTEIN"/>
    <property type="match status" value="1"/>
</dbReference>
<dbReference type="PANTHER" id="PTHR46972">
    <property type="entry name" value="MONOOXYGENASE ASQM-RELATED"/>
    <property type="match status" value="1"/>
</dbReference>
<dbReference type="Gene3D" id="3.50.50.60">
    <property type="entry name" value="FAD/NAD(P)-binding domain"/>
    <property type="match status" value="1"/>
</dbReference>
<evidence type="ECO:0000256" key="1">
    <source>
        <dbReference type="ARBA" id="ARBA00005179"/>
    </source>
</evidence>
<comment type="caution">
    <text evidence="7">The sequence shown here is derived from an EMBL/GenBank/DDBJ whole genome shotgun (WGS) entry which is preliminary data.</text>
</comment>
<dbReference type="PRINTS" id="PR00420">
    <property type="entry name" value="RNGMNOXGNASE"/>
</dbReference>
<accession>A0ABR2V355</accession>
<evidence type="ECO:0000256" key="2">
    <source>
        <dbReference type="ARBA" id="ARBA00022630"/>
    </source>
</evidence>
<evidence type="ECO:0000256" key="4">
    <source>
        <dbReference type="ARBA" id="ARBA00023002"/>
    </source>
</evidence>
<dbReference type="InterPro" id="IPR036188">
    <property type="entry name" value="FAD/NAD-bd_sf"/>
</dbReference>
<reference evidence="7 8" key="1">
    <citation type="journal article" date="2024" name="J. Plant Pathol.">
        <title>Sequence and assembly of the genome of Seiridium unicorne, isolate CBS 538.82, causal agent of cypress canker disease.</title>
        <authorList>
            <person name="Scali E."/>
            <person name="Rocca G.D."/>
            <person name="Danti R."/>
            <person name="Garbelotto M."/>
            <person name="Barberini S."/>
            <person name="Baroncelli R."/>
            <person name="Emiliani G."/>
        </authorList>
    </citation>
    <scope>NUCLEOTIDE SEQUENCE [LARGE SCALE GENOMIC DNA]</scope>
    <source>
        <strain evidence="7 8">BM-138-508</strain>
    </source>
</reference>
<keyword evidence="4" id="KW-0560">Oxidoreductase</keyword>
<sequence length="416" mass="45140">MASSTQPQIAIIGAGPAGLTLGVLLHQADIPFTIYDLRSKPTNEEFEQVSGMLNLNQNTGLPAIQASKLYDEFLSLTGDCSEADRIADKEGKILHSDEGGGVMPEISRHALTKMLISHIPADRILWEHKLLKASPRGSNASQQELDFGPHGIHTADLVIGADGAWSRIRSLLSEKKPFYSGVTFITLTITDLDTRFPHLAELVGQGTFAAPGDGNVVMCQRGARRSTRIYLAVNTAEEEFGTLSGLKAATSTDAKEKLLAIDTSERRWKMFGTFGPKLQELIVRGLEEQSGPLDIKPLYMLPVGQLEWKNKAGVTLIGDAAHLMTPFAGEGVNLAMKDALDLSEAIKEAWDEVIEGKGSEAFTAMLDGKLPGIEANLFERSEEMAEETWNNLNLFISADAAPKLAAMFAAHFPQPE</sequence>
<evidence type="ECO:0000313" key="7">
    <source>
        <dbReference type="EMBL" id="KAK9421360.1"/>
    </source>
</evidence>
<evidence type="ECO:0000256" key="3">
    <source>
        <dbReference type="ARBA" id="ARBA00022827"/>
    </source>
</evidence>
<protein>
    <submittedName>
        <fullName evidence="7">Salicylate hydroxylase</fullName>
    </submittedName>
</protein>
<gene>
    <name evidence="7" type="ORF">SUNI508_05898</name>
</gene>
<keyword evidence="3" id="KW-0274">FAD</keyword>
<dbReference type="SUPFAM" id="SSF51905">
    <property type="entry name" value="FAD/NAD(P)-binding domain"/>
    <property type="match status" value="1"/>
</dbReference>
<feature type="domain" description="FAD-binding" evidence="6">
    <location>
        <begin position="8"/>
        <end position="238"/>
    </location>
</feature>
<keyword evidence="2" id="KW-0285">Flavoprotein</keyword>
<feature type="domain" description="FAD-binding" evidence="6">
    <location>
        <begin position="313"/>
        <end position="348"/>
    </location>
</feature>
<evidence type="ECO:0000259" key="6">
    <source>
        <dbReference type="Pfam" id="PF01494"/>
    </source>
</evidence>
<proteinExistence type="predicted"/>
<dbReference type="Pfam" id="PF01494">
    <property type="entry name" value="FAD_binding_3"/>
    <property type="match status" value="2"/>
</dbReference>
<evidence type="ECO:0000256" key="5">
    <source>
        <dbReference type="ARBA" id="ARBA00023033"/>
    </source>
</evidence>
<dbReference type="EMBL" id="JARVKF010000190">
    <property type="protein sequence ID" value="KAK9421360.1"/>
    <property type="molecule type" value="Genomic_DNA"/>
</dbReference>
<name>A0ABR2V355_9PEZI</name>
<dbReference type="Proteomes" id="UP001408356">
    <property type="component" value="Unassembled WGS sequence"/>
</dbReference>
<keyword evidence="8" id="KW-1185">Reference proteome</keyword>
<organism evidence="7 8">
    <name type="scientific">Seiridium unicorne</name>
    <dbReference type="NCBI Taxonomy" id="138068"/>
    <lineage>
        <taxon>Eukaryota</taxon>
        <taxon>Fungi</taxon>
        <taxon>Dikarya</taxon>
        <taxon>Ascomycota</taxon>
        <taxon>Pezizomycotina</taxon>
        <taxon>Sordariomycetes</taxon>
        <taxon>Xylariomycetidae</taxon>
        <taxon>Amphisphaeriales</taxon>
        <taxon>Sporocadaceae</taxon>
        <taxon>Seiridium</taxon>
    </lineage>
</organism>